<reference evidence="2" key="1">
    <citation type="submission" date="2019-12" db="EMBL/GenBank/DDBJ databases">
        <title>Genome sequencing and annotation of Brassica cretica.</title>
        <authorList>
            <person name="Studholme D.J."/>
            <person name="Sarris P."/>
        </authorList>
    </citation>
    <scope>NUCLEOTIDE SEQUENCE</scope>
    <source>
        <strain evidence="2">PFS-109/04</strain>
        <tissue evidence="2">Leaf</tissue>
    </source>
</reference>
<feature type="compositionally biased region" description="Basic and acidic residues" evidence="1">
    <location>
        <begin position="108"/>
        <end position="117"/>
    </location>
</feature>
<feature type="region of interest" description="Disordered" evidence="1">
    <location>
        <begin position="96"/>
        <end position="117"/>
    </location>
</feature>
<accession>A0A8S9SMI2</accession>
<comment type="caution">
    <text evidence="2">The sequence shown here is derived from an EMBL/GenBank/DDBJ whole genome shotgun (WGS) entry which is preliminary data.</text>
</comment>
<sequence>MMRFVRPLLQQELNVQDTWSLVITIAEGSLVRFYGSQNDTTSKNDIEDNSCFELVSHKYNIHGFANTGGKEFLPLYFFHQQVNVSGKGPTEKLASKDWIDQGGAVRNQGDHDDITSS</sequence>
<evidence type="ECO:0000313" key="2">
    <source>
        <dbReference type="EMBL" id="KAF3602931.1"/>
    </source>
</evidence>
<dbReference type="AlphaFoldDB" id="A0A8S9SMI2"/>
<proteinExistence type="predicted"/>
<dbReference type="Proteomes" id="UP000712600">
    <property type="component" value="Unassembled WGS sequence"/>
</dbReference>
<protein>
    <submittedName>
        <fullName evidence="2">Uncharacterized protein</fullName>
    </submittedName>
</protein>
<name>A0A8S9SMI2_BRACR</name>
<evidence type="ECO:0000256" key="1">
    <source>
        <dbReference type="SAM" id="MobiDB-lite"/>
    </source>
</evidence>
<evidence type="ECO:0000313" key="3">
    <source>
        <dbReference type="Proteomes" id="UP000712600"/>
    </source>
</evidence>
<gene>
    <name evidence="2" type="ORF">F2Q69_00033043</name>
</gene>
<organism evidence="2 3">
    <name type="scientific">Brassica cretica</name>
    <name type="common">Mustard</name>
    <dbReference type="NCBI Taxonomy" id="69181"/>
    <lineage>
        <taxon>Eukaryota</taxon>
        <taxon>Viridiplantae</taxon>
        <taxon>Streptophyta</taxon>
        <taxon>Embryophyta</taxon>
        <taxon>Tracheophyta</taxon>
        <taxon>Spermatophyta</taxon>
        <taxon>Magnoliopsida</taxon>
        <taxon>eudicotyledons</taxon>
        <taxon>Gunneridae</taxon>
        <taxon>Pentapetalae</taxon>
        <taxon>rosids</taxon>
        <taxon>malvids</taxon>
        <taxon>Brassicales</taxon>
        <taxon>Brassicaceae</taxon>
        <taxon>Brassiceae</taxon>
        <taxon>Brassica</taxon>
    </lineage>
</organism>
<dbReference type="EMBL" id="QGKX02000004">
    <property type="protein sequence ID" value="KAF3602931.1"/>
    <property type="molecule type" value="Genomic_DNA"/>
</dbReference>